<dbReference type="Proteomes" id="UP000774326">
    <property type="component" value="Unassembled WGS sequence"/>
</dbReference>
<protein>
    <submittedName>
        <fullName evidence="1">Uncharacterized protein</fullName>
    </submittedName>
</protein>
<organism evidence="1 2">
    <name type="scientific">Wickerhamomyces pijperi</name>
    <name type="common">Yeast</name>
    <name type="synonym">Pichia pijperi</name>
    <dbReference type="NCBI Taxonomy" id="599730"/>
    <lineage>
        <taxon>Eukaryota</taxon>
        <taxon>Fungi</taxon>
        <taxon>Dikarya</taxon>
        <taxon>Ascomycota</taxon>
        <taxon>Saccharomycotina</taxon>
        <taxon>Saccharomycetes</taxon>
        <taxon>Phaffomycetales</taxon>
        <taxon>Wickerhamomycetaceae</taxon>
        <taxon>Wickerhamomyces</taxon>
    </lineage>
</organism>
<evidence type="ECO:0000313" key="1">
    <source>
        <dbReference type="EMBL" id="KAH3680457.1"/>
    </source>
</evidence>
<dbReference type="AlphaFoldDB" id="A0A9P8PZK3"/>
<reference evidence="1" key="1">
    <citation type="journal article" date="2021" name="Open Biol.">
        <title>Shared evolutionary footprints suggest mitochondrial oxidative damage underlies multiple complex I losses in fungi.</title>
        <authorList>
            <person name="Schikora-Tamarit M.A."/>
            <person name="Marcet-Houben M."/>
            <person name="Nosek J."/>
            <person name="Gabaldon T."/>
        </authorList>
    </citation>
    <scope>NUCLEOTIDE SEQUENCE</scope>
    <source>
        <strain evidence="1">CBS2887</strain>
    </source>
</reference>
<accession>A0A9P8PZK3</accession>
<gene>
    <name evidence="1" type="ORF">WICPIJ_008286</name>
</gene>
<keyword evidence="2" id="KW-1185">Reference proteome</keyword>
<proteinExistence type="predicted"/>
<sequence>MAQISDSFPDLLYFNSSGDTYSAVPTKEDLDSFEGDGMLPSVAAPLASCCVELGHSESLAPMPDSSMILAAPKSVIINLMSPFTRMFSGFRSLCITPLRCMNSTASIN</sequence>
<name>A0A9P8PZK3_WICPI</name>
<dbReference type="EMBL" id="JAEUBG010004734">
    <property type="protein sequence ID" value="KAH3680457.1"/>
    <property type="molecule type" value="Genomic_DNA"/>
</dbReference>
<reference evidence="1" key="2">
    <citation type="submission" date="2021-01" db="EMBL/GenBank/DDBJ databases">
        <authorList>
            <person name="Schikora-Tamarit M.A."/>
        </authorList>
    </citation>
    <scope>NUCLEOTIDE SEQUENCE</scope>
    <source>
        <strain evidence="1">CBS2887</strain>
    </source>
</reference>
<comment type="caution">
    <text evidence="1">The sequence shown here is derived from an EMBL/GenBank/DDBJ whole genome shotgun (WGS) entry which is preliminary data.</text>
</comment>
<evidence type="ECO:0000313" key="2">
    <source>
        <dbReference type="Proteomes" id="UP000774326"/>
    </source>
</evidence>